<sequence length="145" mass="16816">MSNTIKRKGKERRGRRKVDLGVPKRCRSGGILRRALLRDNKVENLSRMYRFYCKKTRGLVIVVNIFEQHVIGLLLRVQPWFNRRRVLPRLLRLCRNKSFCNKTVAGSSSAELSATFHENFLNKGGSEKLSDEEAPCLHQCQRSLC</sequence>
<gene>
    <name evidence="1" type="ORF">V6N11_064352</name>
</gene>
<protein>
    <submittedName>
        <fullName evidence="1">Uncharacterized protein</fullName>
    </submittedName>
</protein>
<organism evidence="1 2">
    <name type="scientific">Hibiscus sabdariffa</name>
    <name type="common">roselle</name>
    <dbReference type="NCBI Taxonomy" id="183260"/>
    <lineage>
        <taxon>Eukaryota</taxon>
        <taxon>Viridiplantae</taxon>
        <taxon>Streptophyta</taxon>
        <taxon>Embryophyta</taxon>
        <taxon>Tracheophyta</taxon>
        <taxon>Spermatophyta</taxon>
        <taxon>Magnoliopsida</taxon>
        <taxon>eudicotyledons</taxon>
        <taxon>Gunneridae</taxon>
        <taxon>Pentapetalae</taxon>
        <taxon>rosids</taxon>
        <taxon>malvids</taxon>
        <taxon>Malvales</taxon>
        <taxon>Malvaceae</taxon>
        <taxon>Malvoideae</taxon>
        <taxon>Hibiscus</taxon>
    </lineage>
</organism>
<evidence type="ECO:0000313" key="1">
    <source>
        <dbReference type="EMBL" id="KAK8989939.1"/>
    </source>
</evidence>
<accession>A0ABR2PNF7</accession>
<dbReference type="InterPro" id="IPR016159">
    <property type="entry name" value="Cullin_repeat-like_dom_sf"/>
</dbReference>
<dbReference type="EMBL" id="JBBPBN010000056">
    <property type="protein sequence ID" value="KAK8989939.1"/>
    <property type="molecule type" value="Genomic_DNA"/>
</dbReference>
<evidence type="ECO:0000313" key="2">
    <source>
        <dbReference type="Proteomes" id="UP001396334"/>
    </source>
</evidence>
<dbReference type="Gene3D" id="1.20.1310.10">
    <property type="entry name" value="Cullin Repeats"/>
    <property type="match status" value="1"/>
</dbReference>
<reference evidence="1 2" key="1">
    <citation type="journal article" date="2024" name="G3 (Bethesda)">
        <title>Genome assembly of Hibiscus sabdariffa L. provides insights into metabolisms of medicinal natural products.</title>
        <authorList>
            <person name="Kim T."/>
        </authorList>
    </citation>
    <scope>NUCLEOTIDE SEQUENCE [LARGE SCALE GENOMIC DNA]</scope>
    <source>
        <strain evidence="1">TK-2024</strain>
        <tissue evidence="1">Old leaves</tissue>
    </source>
</reference>
<name>A0ABR2PNF7_9ROSI</name>
<keyword evidence="2" id="KW-1185">Reference proteome</keyword>
<dbReference type="SUPFAM" id="SSF74788">
    <property type="entry name" value="Cullin repeat-like"/>
    <property type="match status" value="1"/>
</dbReference>
<proteinExistence type="predicted"/>
<dbReference type="Proteomes" id="UP001396334">
    <property type="component" value="Unassembled WGS sequence"/>
</dbReference>
<comment type="caution">
    <text evidence="1">The sequence shown here is derived from an EMBL/GenBank/DDBJ whole genome shotgun (WGS) entry which is preliminary data.</text>
</comment>